<proteinExistence type="predicted"/>
<name>A0ABF7QTB9_RHILW</name>
<sequence length="286" mass="32074">MGDEEIQRRKALSFAQAVGFEPLPRQLKLDEIPQSAKAKLWFLVHSQILESSNNLGDIYEPISIVARNFWVSYAHRMIDEYRSSRRVVIDAWKPYFAESTPWWRTLDFVQWMLRNINNRTFAVAVEHILKSEMTAYRLYEGRTIIPVATPEEGAAIFNALDGLADPASQPIRAHLLQAAKELTGGNFAASARESISAVESYVSSATGKKDFSKAIYALDQTKPLHPAFKEALIKLYGYTSNEEGVRHPLLTKETAPVTEAEAVFMIGACASFITYLQRTLDQAAVA</sequence>
<evidence type="ECO:0000313" key="2">
    <source>
        <dbReference type="EMBL" id="ACI57504.1"/>
    </source>
</evidence>
<feature type="domain" description="HEPN AbiJ-N-terminal" evidence="1">
    <location>
        <begin position="14"/>
        <end position="160"/>
    </location>
</feature>
<accession>A0ABF7QTB9</accession>
<keyword evidence="3" id="KW-1185">Reference proteome</keyword>
<evidence type="ECO:0000313" key="3">
    <source>
        <dbReference type="Proteomes" id="UP000008330"/>
    </source>
</evidence>
<protein>
    <recommendedName>
        <fullName evidence="1">HEPN AbiJ-N-terminal domain-containing protein</fullName>
    </recommendedName>
</protein>
<dbReference type="InterPro" id="IPR049503">
    <property type="entry name" value="AbiJ_NTD4"/>
</dbReference>
<dbReference type="Proteomes" id="UP000008330">
    <property type="component" value="Chromosome"/>
</dbReference>
<reference evidence="2 3" key="1">
    <citation type="journal article" date="2010" name="Stand. Genomic Sci.">
        <title>Complete genome sequence of Rhizobium leguminosarum bv trifolii strain WSM2304, an effective microsymbiont of the South American clover Trifolium polymorphum.</title>
        <authorList>
            <person name="Reeve W."/>
            <person name="O'Hara G."/>
            <person name="Chain P."/>
            <person name="Ardley J."/>
            <person name="Brau L."/>
            <person name="Nandesena K."/>
            <person name="Tiwari R."/>
            <person name="Malfatti S."/>
            <person name="Kiss H."/>
            <person name="Lapidus A."/>
            <person name="Copeland A."/>
            <person name="Nolan M."/>
            <person name="Land M."/>
            <person name="Ivanova N."/>
            <person name="Mavromatis K."/>
            <person name="Markowitz V."/>
            <person name="Kyrpides N."/>
            <person name="Melino V."/>
            <person name="Denton M."/>
            <person name="Yates R."/>
            <person name="Howieson J."/>
        </authorList>
    </citation>
    <scope>NUCLEOTIDE SEQUENCE [LARGE SCALE GENOMIC DNA]</scope>
    <source>
        <strain evidence="2 3">WSM2304</strain>
    </source>
</reference>
<gene>
    <name evidence="2" type="ordered locus">Rleg2_4245</name>
</gene>
<evidence type="ECO:0000259" key="1">
    <source>
        <dbReference type="Pfam" id="PF18863"/>
    </source>
</evidence>
<dbReference type="RefSeq" id="WP_012559626.1">
    <property type="nucleotide sequence ID" value="NC_011369.1"/>
</dbReference>
<dbReference type="KEGG" id="rlt:Rleg2_4245"/>
<organism evidence="2 3">
    <name type="scientific">Rhizobium leguminosarum bv. trifolii (strain WSM2304)</name>
    <dbReference type="NCBI Taxonomy" id="395492"/>
    <lineage>
        <taxon>Bacteria</taxon>
        <taxon>Pseudomonadati</taxon>
        <taxon>Pseudomonadota</taxon>
        <taxon>Alphaproteobacteria</taxon>
        <taxon>Hyphomicrobiales</taxon>
        <taxon>Rhizobiaceae</taxon>
        <taxon>Rhizobium/Agrobacterium group</taxon>
        <taxon>Rhizobium</taxon>
    </lineage>
</organism>
<dbReference type="Pfam" id="PF18863">
    <property type="entry name" value="AbiJ_NTD4"/>
    <property type="match status" value="1"/>
</dbReference>
<dbReference type="EMBL" id="CP001191">
    <property type="protein sequence ID" value="ACI57504.1"/>
    <property type="molecule type" value="Genomic_DNA"/>
</dbReference>
<dbReference type="AlphaFoldDB" id="A0ABF7QTB9"/>